<gene>
    <name evidence="1" type="ORF">CDAR_425341</name>
</gene>
<reference evidence="1 2" key="1">
    <citation type="submission" date="2021-06" db="EMBL/GenBank/DDBJ databases">
        <title>Caerostris darwini draft genome.</title>
        <authorList>
            <person name="Kono N."/>
            <person name="Arakawa K."/>
        </authorList>
    </citation>
    <scope>NUCLEOTIDE SEQUENCE [LARGE SCALE GENOMIC DNA]</scope>
</reference>
<accession>A0AAV4UB29</accession>
<dbReference type="EMBL" id="BPLQ01010987">
    <property type="protein sequence ID" value="GIY54874.1"/>
    <property type="molecule type" value="Genomic_DNA"/>
</dbReference>
<evidence type="ECO:0000313" key="1">
    <source>
        <dbReference type="EMBL" id="GIY54874.1"/>
    </source>
</evidence>
<dbReference type="AlphaFoldDB" id="A0AAV4UB29"/>
<comment type="caution">
    <text evidence="1">The sequence shown here is derived from an EMBL/GenBank/DDBJ whole genome shotgun (WGS) entry which is preliminary data.</text>
</comment>
<keyword evidence="2" id="KW-1185">Reference proteome</keyword>
<dbReference type="Proteomes" id="UP001054837">
    <property type="component" value="Unassembled WGS sequence"/>
</dbReference>
<name>A0AAV4UB29_9ARAC</name>
<evidence type="ECO:0000313" key="2">
    <source>
        <dbReference type="Proteomes" id="UP001054837"/>
    </source>
</evidence>
<protein>
    <submittedName>
        <fullName evidence="1">Uncharacterized protein</fullName>
    </submittedName>
</protein>
<sequence length="118" mass="13655">MRSQLFCPQEYSPPKCTPLQSFSVGEVLFSHLFPYRPLCISAGLASEEVCKIRVSDLNGIEGFIWRFSHLFLYRPLRISAGLAFEEFWKIHVSDLNGIEGFMWRFGFFCIGMLCRYGI</sequence>
<proteinExistence type="predicted"/>
<organism evidence="1 2">
    <name type="scientific">Caerostris darwini</name>
    <dbReference type="NCBI Taxonomy" id="1538125"/>
    <lineage>
        <taxon>Eukaryota</taxon>
        <taxon>Metazoa</taxon>
        <taxon>Ecdysozoa</taxon>
        <taxon>Arthropoda</taxon>
        <taxon>Chelicerata</taxon>
        <taxon>Arachnida</taxon>
        <taxon>Araneae</taxon>
        <taxon>Araneomorphae</taxon>
        <taxon>Entelegynae</taxon>
        <taxon>Araneoidea</taxon>
        <taxon>Araneidae</taxon>
        <taxon>Caerostris</taxon>
    </lineage>
</organism>